<evidence type="ECO:0000256" key="8">
    <source>
        <dbReference type="SAM" id="SignalP"/>
    </source>
</evidence>
<evidence type="ECO:0000256" key="3">
    <source>
        <dbReference type="ARBA" id="ARBA00023136"/>
    </source>
</evidence>
<dbReference type="RefSeq" id="WP_036835088.1">
    <property type="nucleotide sequence ID" value="NZ_AVPG01000019.1"/>
</dbReference>
<accession>A0A0A5G3M7</accession>
<evidence type="ECO:0000256" key="6">
    <source>
        <dbReference type="PIRNR" id="PIRNR002854"/>
    </source>
</evidence>
<dbReference type="InterPro" id="IPR004872">
    <property type="entry name" value="Lipoprotein_NlpA"/>
</dbReference>
<comment type="similarity">
    <text evidence="6">Belongs to the nlpA lipoprotein family.</text>
</comment>
<evidence type="ECO:0000256" key="5">
    <source>
        <dbReference type="ARBA" id="ARBA00023288"/>
    </source>
</evidence>
<evidence type="ECO:0000256" key="4">
    <source>
        <dbReference type="ARBA" id="ARBA00023139"/>
    </source>
</evidence>
<dbReference type="eggNOG" id="COG1464">
    <property type="taxonomic scope" value="Bacteria"/>
</dbReference>
<dbReference type="PIRSF" id="PIRSF002854">
    <property type="entry name" value="MetQ"/>
    <property type="match status" value="1"/>
</dbReference>
<organism evidence="9 10">
    <name type="scientific">Pontibacillus litoralis JSM 072002</name>
    <dbReference type="NCBI Taxonomy" id="1385512"/>
    <lineage>
        <taxon>Bacteria</taxon>
        <taxon>Bacillati</taxon>
        <taxon>Bacillota</taxon>
        <taxon>Bacilli</taxon>
        <taxon>Bacillales</taxon>
        <taxon>Bacillaceae</taxon>
        <taxon>Pontibacillus</taxon>
    </lineage>
</organism>
<dbReference type="SUPFAM" id="SSF53850">
    <property type="entry name" value="Periplasmic binding protein-like II"/>
    <property type="match status" value="1"/>
</dbReference>
<comment type="subcellular location">
    <subcellularLocation>
        <location evidence="1">Membrane</location>
        <topology evidence="1">Lipid-anchor</topology>
    </subcellularLocation>
</comment>
<dbReference type="PANTHER" id="PTHR30429">
    <property type="entry name" value="D-METHIONINE-BINDING LIPOPROTEIN METQ"/>
    <property type="match status" value="1"/>
</dbReference>
<dbReference type="Gene3D" id="3.40.190.10">
    <property type="entry name" value="Periplasmic binding protein-like II"/>
    <property type="match status" value="2"/>
</dbReference>
<dbReference type="Proteomes" id="UP000030401">
    <property type="component" value="Unassembled WGS sequence"/>
</dbReference>
<evidence type="ECO:0000256" key="2">
    <source>
        <dbReference type="ARBA" id="ARBA00022729"/>
    </source>
</evidence>
<protein>
    <recommendedName>
        <fullName evidence="6">Lipoprotein</fullName>
    </recommendedName>
</protein>
<sequence length="274" mass="30005">MKRTLLLIISTLFIGLLAACGTSNEEASGGDTTTITLGATSVPHAEILEEAKPILEEKGIEVKIETYQDYVLPNKDLDNGTIDANFYQHIPYLEDQKKEFGYDFVNVGPVHIEPMGVYSKSITTIDDIPAGTEVIMSRSVADHGRVLSLFETQGIITLKDGIDKQNATVEDIKDNPKNLEFSADVDPGFLPQTYEREEDALVAINTNYAIEGGLIPAKDALFIEGGESPYSNILVTTSEQKENAAILTVLEVLQSEEMTTFIEQEYNGAIVPVK</sequence>
<proteinExistence type="inferred from homology"/>
<feature type="chain" id="PRO_5038595738" description="Lipoprotein" evidence="8">
    <location>
        <begin position="19"/>
        <end position="274"/>
    </location>
</feature>
<keyword evidence="4" id="KW-0564">Palmitate</keyword>
<dbReference type="EMBL" id="AVPG01000019">
    <property type="protein sequence ID" value="KGX85743.1"/>
    <property type="molecule type" value="Genomic_DNA"/>
</dbReference>
<gene>
    <name evidence="9" type="ORF">N784_08020</name>
</gene>
<dbReference type="PANTHER" id="PTHR30429:SF0">
    <property type="entry name" value="METHIONINE-BINDING LIPOPROTEIN METQ"/>
    <property type="match status" value="1"/>
</dbReference>
<evidence type="ECO:0000256" key="1">
    <source>
        <dbReference type="ARBA" id="ARBA00004635"/>
    </source>
</evidence>
<keyword evidence="3" id="KW-0472">Membrane</keyword>
<dbReference type="PROSITE" id="PS51257">
    <property type="entry name" value="PROKAR_LIPOPROTEIN"/>
    <property type="match status" value="1"/>
</dbReference>
<evidence type="ECO:0000256" key="7">
    <source>
        <dbReference type="PIRSR" id="PIRSR002854-1"/>
    </source>
</evidence>
<dbReference type="STRING" id="1385512.N784_08020"/>
<keyword evidence="2 8" id="KW-0732">Signal</keyword>
<name>A0A0A5G3M7_9BACI</name>
<feature type="lipid moiety-binding region" description="S-diacylglycerol cysteine" evidence="7">
    <location>
        <position position="20"/>
    </location>
</feature>
<dbReference type="Pfam" id="PF03180">
    <property type="entry name" value="Lipoprotein_9"/>
    <property type="match status" value="1"/>
</dbReference>
<dbReference type="OrthoDB" id="9812878at2"/>
<feature type="signal peptide" evidence="8">
    <location>
        <begin position="1"/>
        <end position="18"/>
    </location>
</feature>
<dbReference type="GO" id="GO:0016020">
    <property type="term" value="C:membrane"/>
    <property type="evidence" value="ECO:0007669"/>
    <property type="project" value="UniProtKB-SubCell"/>
</dbReference>
<evidence type="ECO:0000313" key="10">
    <source>
        <dbReference type="Proteomes" id="UP000030401"/>
    </source>
</evidence>
<keyword evidence="10" id="KW-1185">Reference proteome</keyword>
<comment type="caution">
    <text evidence="9">The sequence shown here is derived from an EMBL/GenBank/DDBJ whole genome shotgun (WGS) entry which is preliminary data.</text>
</comment>
<evidence type="ECO:0000313" key="9">
    <source>
        <dbReference type="EMBL" id="KGX85743.1"/>
    </source>
</evidence>
<reference evidence="9 10" key="1">
    <citation type="submission" date="2013-08" db="EMBL/GenBank/DDBJ databases">
        <authorList>
            <person name="Huang J."/>
            <person name="Wang G."/>
        </authorList>
    </citation>
    <scope>NUCLEOTIDE SEQUENCE [LARGE SCALE GENOMIC DNA]</scope>
    <source>
        <strain evidence="9 10">JSM 072002</strain>
    </source>
</reference>
<dbReference type="AlphaFoldDB" id="A0A0A5G3M7"/>
<keyword evidence="5 6" id="KW-0449">Lipoprotein</keyword>